<dbReference type="EMBL" id="JBFMKM010000009">
    <property type="protein sequence ID" value="KAL1304181.1"/>
    <property type="molecule type" value="Genomic_DNA"/>
</dbReference>
<gene>
    <name evidence="2" type="ORF">AAFC00_000605</name>
</gene>
<keyword evidence="3" id="KW-1185">Reference proteome</keyword>
<organism evidence="2 3">
    <name type="scientific">Neodothiora populina</name>
    <dbReference type="NCBI Taxonomy" id="2781224"/>
    <lineage>
        <taxon>Eukaryota</taxon>
        <taxon>Fungi</taxon>
        <taxon>Dikarya</taxon>
        <taxon>Ascomycota</taxon>
        <taxon>Pezizomycotina</taxon>
        <taxon>Dothideomycetes</taxon>
        <taxon>Dothideomycetidae</taxon>
        <taxon>Dothideales</taxon>
        <taxon>Dothioraceae</taxon>
        <taxon>Neodothiora</taxon>
    </lineage>
</organism>
<accession>A0ABR3PDF1</accession>
<dbReference type="RefSeq" id="XP_069200456.1">
    <property type="nucleotide sequence ID" value="XM_069346011.1"/>
</dbReference>
<evidence type="ECO:0000256" key="1">
    <source>
        <dbReference type="SAM" id="MobiDB-lite"/>
    </source>
</evidence>
<reference evidence="2 3" key="1">
    <citation type="submission" date="2024-07" db="EMBL/GenBank/DDBJ databases">
        <title>Draft sequence of the Neodothiora populina.</title>
        <authorList>
            <person name="Drown D.D."/>
            <person name="Schuette U.S."/>
            <person name="Buechlein A.B."/>
            <person name="Rusch D.R."/>
            <person name="Winton L.W."/>
            <person name="Adams G.A."/>
        </authorList>
    </citation>
    <scope>NUCLEOTIDE SEQUENCE [LARGE SCALE GENOMIC DNA]</scope>
    <source>
        <strain evidence="2 3">CPC 39397</strain>
    </source>
</reference>
<protein>
    <submittedName>
        <fullName evidence="2">Uncharacterized protein</fullName>
    </submittedName>
</protein>
<dbReference type="Proteomes" id="UP001562354">
    <property type="component" value="Unassembled WGS sequence"/>
</dbReference>
<dbReference type="GeneID" id="95974308"/>
<proteinExistence type="predicted"/>
<feature type="compositionally biased region" description="Polar residues" evidence="1">
    <location>
        <begin position="79"/>
        <end position="100"/>
    </location>
</feature>
<sequence>MSLYNALIRTHHITSRKKVTKLKQAADACDVFALIRSGGCPGIMYVEGREDGVRRWVGVVHNLRYKDYQLATRPAALVSETSSSQPSSIGTDKQLAQQQRGLHETDSVKDFAARMHARGVYAWWRRGMGFTADDE</sequence>
<comment type="caution">
    <text evidence="2">The sequence shown here is derived from an EMBL/GenBank/DDBJ whole genome shotgun (WGS) entry which is preliminary data.</text>
</comment>
<evidence type="ECO:0000313" key="3">
    <source>
        <dbReference type="Proteomes" id="UP001562354"/>
    </source>
</evidence>
<evidence type="ECO:0000313" key="2">
    <source>
        <dbReference type="EMBL" id="KAL1304181.1"/>
    </source>
</evidence>
<name>A0ABR3PDF1_9PEZI</name>
<feature type="region of interest" description="Disordered" evidence="1">
    <location>
        <begin position="77"/>
        <end position="101"/>
    </location>
</feature>